<evidence type="ECO:0000256" key="1">
    <source>
        <dbReference type="SAM" id="MobiDB-lite"/>
    </source>
</evidence>
<reference evidence="3 4" key="1">
    <citation type="submission" date="2024-09" db="EMBL/GenBank/DDBJ databases">
        <title>A chromosome-level genome assembly of Gray's grenadier anchovy, Coilia grayii.</title>
        <authorList>
            <person name="Fu Z."/>
        </authorList>
    </citation>
    <scope>NUCLEOTIDE SEQUENCE [LARGE SCALE GENOMIC DNA]</scope>
    <source>
        <strain evidence="3">G4</strain>
        <tissue evidence="3">Muscle</tissue>
    </source>
</reference>
<evidence type="ECO:0000256" key="2">
    <source>
        <dbReference type="SAM" id="Phobius"/>
    </source>
</evidence>
<gene>
    <name evidence="3" type="ORF">ACEWY4_003927</name>
</gene>
<dbReference type="Pfam" id="PF06809">
    <property type="entry name" value="NPDC1"/>
    <property type="match status" value="2"/>
</dbReference>
<feature type="compositionally biased region" description="Low complexity" evidence="1">
    <location>
        <begin position="121"/>
        <end position="134"/>
    </location>
</feature>
<evidence type="ECO:0008006" key="5">
    <source>
        <dbReference type="Google" id="ProtNLM"/>
    </source>
</evidence>
<keyword evidence="2" id="KW-1133">Transmembrane helix</keyword>
<accession>A0ABD1KKB1</accession>
<feature type="compositionally biased region" description="Polar residues" evidence="1">
    <location>
        <begin position="100"/>
        <end position="120"/>
    </location>
</feature>
<keyword evidence="4" id="KW-1185">Reference proteome</keyword>
<comment type="caution">
    <text evidence="3">The sequence shown here is derived from an EMBL/GenBank/DDBJ whole genome shotgun (WGS) entry which is preliminary data.</text>
</comment>
<evidence type="ECO:0000313" key="4">
    <source>
        <dbReference type="Proteomes" id="UP001591681"/>
    </source>
</evidence>
<sequence length="303" mass="33651">MGEGVRCRKCSQCLSVFRFQPGFAKRCPHHIDCAQERRELCKPGSSHCGPCLMPFQENEKGQCIIRQHHHPETSYSDLDEEIDFLSSIIAKEQVSKDKQAVSSSQENTRSWVDGGSQQHALPQQSTTTSPSTLTHRTSKPPQTLPPVGRKSPDTTPSLSRDTLLVIVISICIIVGTISLICATVFWVRLQRESRLAEKVDYPAFTVAGPIKMTSANGTTSGDKALAQSAQMYHYQHQKQQMLSMGKHKDRPKVSESGTTSDEENEEGAFTVYECPGLAPTGELEVKNPLFDDSTLNQQRNCRE</sequence>
<organism evidence="3 4">
    <name type="scientific">Coilia grayii</name>
    <name type="common">Gray's grenadier anchovy</name>
    <dbReference type="NCBI Taxonomy" id="363190"/>
    <lineage>
        <taxon>Eukaryota</taxon>
        <taxon>Metazoa</taxon>
        <taxon>Chordata</taxon>
        <taxon>Craniata</taxon>
        <taxon>Vertebrata</taxon>
        <taxon>Euteleostomi</taxon>
        <taxon>Actinopterygii</taxon>
        <taxon>Neopterygii</taxon>
        <taxon>Teleostei</taxon>
        <taxon>Clupei</taxon>
        <taxon>Clupeiformes</taxon>
        <taxon>Clupeoidei</taxon>
        <taxon>Engraulidae</taxon>
        <taxon>Coilinae</taxon>
        <taxon>Coilia</taxon>
    </lineage>
</organism>
<dbReference type="PANTHER" id="PTHR23352">
    <property type="entry name" value="NEURAL PROLIFERATION DIFFERENTIATION AND CONTROL PROTEIN-1 NPDC-1 PROTEIN"/>
    <property type="match status" value="1"/>
</dbReference>
<name>A0ABD1KKB1_9TELE</name>
<protein>
    <recommendedName>
        <fullName evidence="5">Neural proliferation differentiation and control protein 1</fullName>
    </recommendedName>
</protein>
<keyword evidence="2" id="KW-0472">Membrane</keyword>
<feature type="region of interest" description="Disordered" evidence="1">
    <location>
        <begin position="96"/>
        <end position="156"/>
    </location>
</feature>
<dbReference type="EMBL" id="JBHFQA010000004">
    <property type="protein sequence ID" value="KAL2099533.1"/>
    <property type="molecule type" value="Genomic_DNA"/>
</dbReference>
<keyword evidence="2" id="KW-0812">Transmembrane</keyword>
<feature type="region of interest" description="Disordered" evidence="1">
    <location>
        <begin position="282"/>
        <end position="303"/>
    </location>
</feature>
<proteinExistence type="predicted"/>
<dbReference type="Proteomes" id="UP001591681">
    <property type="component" value="Unassembled WGS sequence"/>
</dbReference>
<evidence type="ECO:0000313" key="3">
    <source>
        <dbReference type="EMBL" id="KAL2099533.1"/>
    </source>
</evidence>
<feature type="transmembrane region" description="Helical" evidence="2">
    <location>
        <begin position="163"/>
        <end position="187"/>
    </location>
</feature>
<feature type="compositionally biased region" description="Polar residues" evidence="1">
    <location>
        <begin position="293"/>
        <end position="303"/>
    </location>
</feature>
<dbReference type="PANTHER" id="PTHR23352:SF2">
    <property type="entry name" value="NEURAL PROLIFERATION DIFFERENTIATION AND CONTROL PROTEIN 1"/>
    <property type="match status" value="1"/>
</dbReference>
<feature type="region of interest" description="Disordered" evidence="1">
    <location>
        <begin position="242"/>
        <end position="269"/>
    </location>
</feature>
<dbReference type="AlphaFoldDB" id="A0ABD1KKB1"/>
<dbReference type="InterPro" id="IPR009635">
    <property type="entry name" value="NPDC1"/>
</dbReference>